<feature type="compositionally biased region" description="Basic and acidic residues" evidence="7">
    <location>
        <begin position="12"/>
        <end position="21"/>
    </location>
</feature>
<keyword evidence="5" id="KW-0411">Iron-sulfur</keyword>
<evidence type="ECO:0000256" key="2">
    <source>
        <dbReference type="ARBA" id="ARBA00022723"/>
    </source>
</evidence>
<dbReference type="InterPro" id="IPR002888">
    <property type="entry name" value="2Fe-2S-bd"/>
</dbReference>
<reference evidence="9 10" key="1">
    <citation type="journal article" date="2011" name="BMC Genomics">
        <title>Genome-wide analysis of the role of GlnR in Streptomyces venezuelae provides new insights into global nitrogen regulation in actinomycetes.</title>
        <authorList>
            <person name="Pullan S.T."/>
            <person name="Bibb M.J."/>
            <person name="Merrick M."/>
        </authorList>
    </citation>
    <scope>NUCLEOTIDE SEQUENCE [LARGE SCALE GENOMIC DNA]</scope>
    <source>
        <strain evidence="10">ATCC 10712 / CBS 650.69 / DSM 40230 / JCM 4526 / NBRC 13096 / PD 04745</strain>
    </source>
</reference>
<accession>F2RJ02</accession>
<keyword evidence="4" id="KW-0408">Iron</keyword>
<dbReference type="RefSeq" id="WP_015038023.1">
    <property type="nucleotide sequence ID" value="NC_018750.1"/>
</dbReference>
<name>F2RJ02_STRVP</name>
<dbReference type="CDD" id="cd00207">
    <property type="entry name" value="fer2"/>
    <property type="match status" value="1"/>
</dbReference>
<evidence type="ECO:0000256" key="6">
    <source>
        <dbReference type="ARBA" id="ARBA00060707"/>
    </source>
</evidence>
<dbReference type="InterPro" id="IPR052914">
    <property type="entry name" value="Aldehyde_Oxdr_Iron-Sulfur"/>
</dbReference>
<dbReference type="FunFam" id="3.10.20.30:FF:000020">
    <property type="entry name" value="Xanthine dehydrogenase iron-sulfur subunit"/>
    <property type="match status" value="1"/>
</dbReference>
<feature type="region of interest" description="Disordered" evidence="7">
    <location>
        <begin position="1"/>
        <end position="36"/>
    </location>
</feature>
<dbReference type="PROSITE" id="PS00197">
    <property type="entry name" value="2FE2S_FER_1"/>
    <property type="match status" value="1"/>
</dbReference>
<dbReference type="STRING" id="953739.SVEN_6842"/>
<dbReference type="GO" id="GO:0016903">
    <property type="term" value="F:oxidoreductase activity, acting on the aldehyde or oxo group of donors"/>
    <property type="evidence" value="ECO:0007669"/>
    <property type="project" value="TreeGrafter"/>
</dbReference>
<keyword evidence="3" id="KW-0560">Oxidoreductase</keyword>
<feature type="domain" description="2Fe-2S ferredoxin-type" evidence="8">
    <location>
        <begin position="34"/>
        <end position="109"/>
    </location>
</feature>
<evidence type="ECO:0000256" key="7">
    <source>
        <dbReference type="SAM" id="MobiDB-lite"/>
    </source>
</evidence>
<evidence type="ECO:0000256" key="5">
    <source>
        <dbReference type="ARBA" id="ARBA00023014"/>
    </source>
</evidence>
<dbReference type="InterPro" id="IPR036010">
    <property type="entry name" value="2Fe-2S_ferredoxin-like_sf"/>
</dbReference>
<dbReference type="Pfam" id="PF01799">
    <property type="entry name" value="Fer2_2"/>
    <property type="match status" value="1"/>
</dbReference>
<dbReference type="Pfam" id="PF00111">
    <property type="entry name" value="Fer2"/>
    <property type="match status" value="1"/>
</dbReference>
<proteinExistence type="predicted"/>
<sequence>MDDAGATSESPTSREPHEPREGGTGGRGPSAPTSDVSLRINGNTYGLRLDHRTTLLDTLREHLDLTGAKKGCDHGQCGACTVLVGGRRINSCLVLAVTCDEPVTTIEGLAGHDRLHPLQEAFVSRDALQCGYCTPGQICSAAGMLDEAAAGHPSHVTPPDRPAGGDPEPLTPEEIRERMSGNICRCGAYANIVDAIRDVAGGVSGDLVGNVGEDAVGDVIKEATS</sequence>
<evidence type="ECO:0000259" key="8">
    <source>
        <dbReference type="PROSITE" id="PS51085"/>
    </source>
</evidence>
<organism evidence="9 10">
    <name type="scientific">Streptomyces venezuelae (strain ATCC 10712 / CBS 650.69 / DSM 40230 / JCM 4526 / NBRC 13096 / PD 04745)</name>
    <dbReference type="NCBI Taxonomy" id="953739"/>
    <lineage>
        <taxon>Bacteria</taxon>
        <taxon>Bacillati</taxon>
        <taxon>Actinomycetota</taxon>
        <taxon>Actinomycetes</taxon>
        <taxon>Kitasatosporales</taxon>
        <taxon>Streptomycetaceae</taxon>
        <taxon>Streptomyces</taxon>
    </lineage>
</organism>
<dbReference type="PROSITE" id="PS51085">
    <property type="entry name" value="2FE2S_FER_2"/>
    <property type="match status" value="1"/>
</dbReference>
<feature type="region of interest" description="Disordered" evidence="7">
    <location>
        <begin position="150"/>
        <end position="173"/>
    </location>
</feature>
<dbReference type="PANTHER" id="PTHR45331:SF2">
    <property type="entry name" value="OXIDOREDUCTASE WITH IRON-SULFUR SUBUNIT"/>
    <property type="match status" value="1"/>
</dbReference>
<dbReference type="InterPro" id="IPR001041">
    <property type="entry name" value="2Fe-2S_ferredoxin-type"/>
</dbReference>
<dbReference type="InterPro" id="IPR006058">
    <property type="entry name" value="2Fe2S_fd_BS"/>
</dbReference>
<evidence type="ECO:0000256" key="1">
    <source>
        <dbReference type="ARBA" id="ARBA00022714"/>
    </source>
</evidence>
<dbReference type="Proteomes" id="UP000006854">
    <property type="component" value="Chromosome"/>
</dbReference>
<dbReference type="Gene3D" id="1.10.150.120">
    <property type="entry name" value="[2Fe-2S]-binding domain"/>
    <property type="match status" value="1"/>
</dbReference>
<dbReference type="SUPFAM" id="SSF47741">
    <property type="entry name" value="CO dehydrogenase ISP C-domain like"/>
    <property type="match status" value="1"/>
</dbReference>
<dbReference type="EMBL" id="FR845719">
    <property type="protein sequence ID" value="CCA60128.1"/>
    <property type="molecule type" value="Genomic_DNA"/>
</dbReference>
<dbReference type="GO" id="GO:0051537">
    <property type="term" value="F:2 iron, 2 sulfur cluster binding"/>
    <property type="evidence" value="ECO:0007669"/>
    <property type="project" value="UniProtKB-KW"/>
</dbReference>
<keyword evidence="2" id="KW-0479">Metal-binding</keyword>
<keyword evidence="1" id="KW-0001">2Fe-2S</keyword>
<keyword evidence="10" id="KW-1185">Reference proteome</keyword>
<dbReference type="KEGG" id="sve:SVEN_6842"/>
<dbReference type="InterPro" id="IPR036884">
    <property type="entry name" value="2Fe-2S-bd_dom_sf"/>
</dbReference>
<dbReference type="SUPFAM" id="SSF54292">
    <property type="entry name" value="2Fe-2S ferredoxin-like"/>
    <property type="match status" value="1"/>
</dbReference>
<dbReference type="InterPro" id="IPR012675">
    <property type="entry name" value="Beta-grasp_dom_sf"/>
</dbReference>
<dbReference type="PANTHER" id="PTHR45331">
    <property type="entry name" value="OXIDOREDUCTASE, IRON-SULPHUR BINDING SUBUNIT-RELATED-RELATED"/>
    <property type="match status" value="1"/>
</dbReference>
<evidence type="ECO:0000313" key="10">
    <source>
        <dbReference type="Proteomes" id="UP000006854"/>
    </source>
</evidence>
<dbReference type="OrthoDB" id="159930at2"/>
<dbReference type="GeneID" id="51867361"/>
<dbReference type="GO" id="GO:0046872">
    <property type="term" value="F:metal ion binding"/>
    <property type="evidence" value="ECO:0007669"/>
    <property type="project" value="UniProtKB-KW"/>
</dbReference>
<evidence type="ECO:0000256" key="3">
    <source>
        <dbReference type="ARBA" id="ARBA00023002"/>
    </source>
</evidence>
<dbReference type="HOGENOM" id="CLU_052511_1_2_11"/>
<dbReference type="Gene3D" id="3.10.20.30">
    <property type="match status" value="1"/>
</dbReference>
<evidence type="ECO:0000313" key="9">
    <source>
        <dbReference type="EMBL" id="CCA60128.1"/>
    </source>
</evidence>
<evidence type="ECO:0000256" key="4">
    <source>
        <dbReference type="ARBA" id="ARBA00023004"/>
    </source>
</evidence>
<protein>
    <submittedName>
        <fullName evidence="9">Periplasmic aromatic aldehyde oxidoreductase,iron-sulfur subunit YagT</fullName>
    </submittedName>
</protein>
<dbReference type="AlphaFoldDB" id="F2RJ02"/>
<dbReference type="PATRIC" id="fig|953739.5.peg.2064"/>
<gene>
    <name evidence="9" type="ordered locus">SVEN_6842</name>
</gene>
<comment type="pathway">
    <text evidence="6">Alkaloid degradation; nicotine degradation.</text>
</comment>
<dbReference type="eggNOG" id="COG2080">
    <property type="taxonomic scope" value="Bacteria"/>
</dbReference>